<reference evidence="1 2" key="1">
    <citation type="journal article" date="2015" name="Arch. Virol.">
        <title>Taxonomy proposal for Old World monkey adenoviruses: characterisation of several non-human, non-ape primate adenovirus lineages.</title>
        <authorList>
            <person name="Panto L."/>
            <person name="Podgorski I.I."/>
            <person name="Janoska M."/>
            <person name="Marko O."/>
            <person name="Harrach B."/>
        </authorList>
    </citation>
    <scope>NUCLEOTIDE SEQUENCE [LARGE SCALE GENOMIC DNA]</scope>
    <source>
        <strain evidence="1">P-10</strain>
    </source>
</reference>
<protein>
    <submittedName>
        <fullName evidence="1">ORF3</fullName>
    </submittedName>
</protein>
<dbReference type="Gene3D" id="3.30.70.2870">
    <property type="entry name" value="Mastadenovirus E4 ORF3"/>
    <property type="match status" value="1"/>
</dbReference>
<accession>A0A0M3TH02</accession>
<organism evidence="1 2">
    <name type="scientific">simian adenovirus 11</name>
    <dbReference type="NCBI Taxonomy" id="38430"/>
    <lineage>
        <taxon>Viruses</taxon>
        <taxon>Varidnaviria</taxon>
        <taxon>Bamfordvirae</taxon>
        <taxon>Preplasmiviricota</taxon>
        <taxon>Polisuviricotina</taxon>
        <taxon>Pharingeaviricetes</taxon>
        <taxon>Rowavirales</taxon>
        <taxon>Adenoviridae</taxon>
        <taxon>Mastadenovirus</taxon>
        <taxon>Mastadenovirus russelli</taxon>
        <taxon>Human mastadenovirus G</taxon>
    </lineage>
</organism>
<dbReference type="EMBL" id="KP329562">
    <property type="protein sequence ID" value="ALE30346.1"/>
    <property type="molecule type" value="Genomic_DNA"/>
</dbReference>
<evidence type="ECO:0000313" key="2">
    <source>
        <dbReference type="Proteomes" id="UP000170798"/>
    </source>
</evidence>
<sequence length="116" mass="13387">MMVCLRMAIEGALSELFNMHGMNLQTICRDIIREWRNENYLGIVQSCSLMIEEFDNNAFALLVFVEVRVQALLEAAIDSLENRIMFDLAVKFHQGSGGDRCHLRDLHFDPLVNRLE</sequence>
<proteinExistence type="predicted"/>
<dbReference type="Proteomes" id="UP000170798">
    <property type="component" value="Segment"/>
</dbReference>
<dbReference type="Pfam" id="PF06931">
    <property type="entry name" value="Adeno_E4_ORF3"/>
    <property type="match status" value="1"/>
</dbReference>
<dbReference type="InterPro" id="IPR009699">
    <property type="entry name" value="Mastadenovirus_E4/Orf3"/>
</dbReference>
<name>A0A0M3TH02_9ADEN</name>
<dbReference type="InterPro" id="IPR038368">
    <property type="entry name" value="Mastadenovirus_E4/Orf3_sf"/>
</dbReference>
<evidence type="ECO:0000313" key="1">
    <source>
        <dbReference type="EMBL" id="ALE30346.1"/>
    </source>
</evidence>